<proteinExistence type="predicted"/>
<dbReference type="EMBL" id="OQ846916">
    <property type="protein sequence ID" value="WJJ55275.1"/>
    <property type="molecule type" value="Genomic_DNA"/>
</dbReference>
<sequence>MATQKEKKMTYEGIQKLDEKNFGKSHKIKVGEFTVTIQDKVRDTEISDLVHEVMDIMDEMLKEDVDMRSTLSPLLLVMIIKKFTDVEGIPDDLHGLIQATRYMLNNNLIAPIIRGFDQDEFIRLNKRMAEISRGFNLVVNDIFSGDIELPKEESETPTEQE</sequence>
<protein>
    <submittedName>
        <fullName evidence="1">Uncharacterized protein</fullName>
    </submittedName>
</protein>
<gene>
    <name evidence="1" type="ORF">QB910_000031</name>
</gene>
<reference evidence="1" key="1">
    <citation type="submission" date="2023-04" db="EMBL/GenBank/DDBJ databases">
        <title>Characterization and genome study of newly isolated Alicyclobacillus-specific phaga.</title>
        <authorList>
            <person name="Shymialevich D."/>
            <person name="Wojcicki M."/>
            <person name="Srednicka P."/>
            <person name="Swider O."/>
        </authorList>
    </citation>
    <scope>NUCLEOTIDE SEQUENCE</scope>
</reference>
<name>A0AAT9V7G6_9CAUD</name>
<organism evidence="1">
    <name type="scientific">Alicyclobacillus phage KKP_3916</name>
    <dbReference type="NCBI Taxonomy" id="3040651"/>
    <lineage>
        <taxon>Viruses</taxon>
        <taxon>Duplodnaviria</taxon>
        <taxon>Heunggongvirae</taxon>
        <taxon>Uroviricota</taxon>
        <taxon>Caudoviricetes</taxon>
    </lineage>
</organism>
<evidence type="ECO:0000313" key="1">
    <source>
        <dbReference type="EMBL" id="WJJ55275.1"/>
    </source>
</evidence>
<accession>A0AAT9V7G6</accession>